<evidence type="ECO:0000313" key="2">
    <source>
        <dbReference type="Proteomes" id="UP000019205"/>
    </source>
</evidence>
<dbReference type="Proteomes" id="UP000019205">
    <property type="component" value="Chromosome"/>
</dbReference>
<dbReference type="EMBL" id="AAOA02000003">
    <property type="protein sequence ID" value="EAQ96828.1"/>
    <property type="molecule type" value="Genomic_DNA"/>
</dbReference>
<accession>A4AAV6</accession>
<dbReference type="STRING" id="314285.KT71_11024"/>
<sequence length="85" mass="9813">MKEKKETKEQDAAIGQDFFQQLRRMTKRLAKRHGIELDRAADYLLAGSLFTAADIYDASIDETLEVMQELAVSVQVDELREETRH</sequence>
<protein>
    <submittedName>
        <fullName evidence="1">Uncharacterized protein</fullName>
    </submittedName>
</protein>
<name>A4AAV6_9GAMM</name>
<organism evidence="1 2">
    <name type="scientific">Congregibacter litoralis KT71</name>
    <dbReference type="NCBI Taxonomy" id="314285"/>
    <lineage>
        <taxon>Bacteria</taxon>
        <taxon>Pseudomonadati</taxon>
        <taxon>Pseudomonadota</taxon>
        <taxon>Gammaproteobacteria</taxon>
        <taxon>Cellvibrionales</taxon>
        <taxon>Halieaceae</taxon>
        <taxon>Congregibacter</taxon>
    </lineage>
</organism>
<reference evidence="1 2" key="1">
    <citation type="journal article" date="2007" name="Proc. Natl. Acad. Sci. U.S.A.">
        <title>Characterization of a marine gammaproteobacterium capable of aerobic anoxygenic photosynthesis.</title>
        <authorList>
            <person name="Fuchs B.M."/>
            <person name="Spring S."/>
            <person name="Teeling H."/>
            <person name="Quast C."/>
            <person name="Wulf J."/>
            <person name="Schattenhofer M."/>
            <person name="Yan S."/>
            <person name="Ferriera S."/>
            <person name="Johnson J."/>
            <person name="Glockner F.O."/>
            <person name="Amann R."/>
        </authorList>
    </citation>
    <scope>NUCLEOTIDE SEQUENCE [LARGE SCALE GENOMIC DNA]</scope>
    <source>
        <strain evidence="1">KT71</strain>
    </source>
</reference>
<dbReference type="RefSeq" id="WP_008294643.1">
    <property type="nucleotide sequence ID" value="NZ_CM002299.1"/>
</dbReference>
<dbReference type="AlphaFoldDB" id="A4AAV6"/>
<gene>
    <name evidence="1" type="ORF">KT71_11024</name>
</gene>
<proteinExistence type="predicted"/>
<keyword evidence="2" id="KW-1185">Reference proteome</keyword>
<reference evidence="1 2" key="2">
    <citation type="journal article" date="2009" name="PLoS ONE">
        <title>The photosynthetic apparatus and its regulation in the aerobic gammaproteobacterium Congregibacter litoralis gen. nov., sp. nov.</title>
        <authorList>
            <person name="Spring S."/>
            <person name="Lunsdorf H."/>
            <person name="Fuchs B.M."/>
            <person name="Tindall B.J."/>
        </authorList>
    </citation>
    <scope>NUCLEOTIDE SEQUENCE [LARGE SCALE GENOMIC DNA]</scope>
    <source>
        <strain evidence="1">KT71</strain>
    </source>
</reference>
<dbReference type="HOGENOM" id="CLU_2506995_0_0_6"/>
<evidence type="ECO:0000313" key="1">
    <source>
        <dbReference type="EMBL" id="EAQ96828.1"/>
    </source>
</evidence>
<comment type="caution">
    <text evidence="1">The sequence shown here is derived from an EMBL/GenBank/DDBJ whole genome shotgun (WGS) entry which is preliminary data.</text>
</comment>